<gene>
    <name evidence="1" type="ORF">METZ01_LOCUS148435</name>
</gene>
<dbReference type="EMBL" id="UINC01023601">
    <property type="protein sequence ID" value="SVA95581.1"/>
    <property type="molecule type" value="Genomic_DNA"/>
</dbReference>
<accession>A0A382A2X5</accession>
<name>A0A382A2X5_9ZZZZ</name>
<evidence type="ECO:0000313" key="1">
    <source>
        <dbReference type="EMBL" id="SVA95581.1"/>
    </source>
</evidence>
<reference evidence="1" key="1">
    <citation type="submission" date="2018-05" db="EMBL/GenBank/DDBJ databases">
        <authorList>
            <person name="Lanie J.A."/>
            <person name="Ng W.-L."/>
            <person name="Kazmierczak K.M."/>
            <person name="Andrzejewski T.M."/>
            <person name="Davidsen T.M."/>
            <person name="Wayne K.J."/>
            <person name="Tettelin H."/>
            <person name="Glass J.I."/>
            <person name="Rusch D."/>
            <person name="Podicherti R."/>
            <person name="Tsui H.-C.T."/>
            <person name="Winkler M.E."/>
        </authorList>
    </citation>
    <scope>NUCLEOTIDE SEQUENCE</scope>
</reference>
<dbReference type="AlphaFoldDB" id="A0A382A2X5"/>
<proteinExistence type="predicted"/>
<sequence length="138" mass="15885">MTTSAYADAPCNYTNNDKVTFQGQIESIKIMKRSVSPYIDDTRKCIVNIRAKIKDEWYPAVGEFTFSPDMTENDACNHAEHRAKVKVLNDKIPIILESEKNIKCSLTKPKQSCKFIYMNVIMKDLGQQKVRMLNCEKK</sequence>
<organism evidence="1">
    <name type="scientific">marine metagenome</name>
    <dbReference type="NCBI Taxonomy" id="408172"/>
    <lineage>
        <taxon>unclassified sequences</taxon>
        <taxon>metagenomes</taxon>
        <taxon>ecological metagenomes</taxon>
    </lineage>
</organism>
<protein>
    <submittedName>
        <fullName evidence="1">Uncharacterized protein</fullName>
    </submittedName>
</protein>